<name>A0A4U9V2J0_SERFO</name>
<dbReference type="GO" id="GO:0004180">
    <property type="term" value="F:carboxypeptidase activity"/>
    <property type="evidence" value="ECO:0007669"/>
    <property type="project" value="UniProtKB-KW"/>
</dbReference>
<keyword evidence="1" id="KW-0378">Hydrolase</keyword>
<evidence type="ECO:0000313" key="1">
    <source>
        <dbReference type="EMBL" id="VTR39757.1"/>
    </source>
</evidence>
<dbReference type="EMBL" id="CABEEZ010000097">
    <property type="protein sequence ID" value="VTR39757.1"/>
    <property type="molecule type" value="Genomic_DNA"/>
</dbReference>
<proteinExistence type="predicted"/>
<sequence>MRLTLANDDRYRLWTPLEKISPLAVQGILLHEDRWFYYKPPDLTPSACCVAFGASYVAGGKMQGVRPSPCSWRACIGI</sequence>
<reference evidence="1" key="1">
    <citation type="submission" date="2019-05" db="EMBL/GenBank/DDBJ databases">
        <authorList>
            <consortium name="Pathogen Informatics"/>
        </authorList>
    </citation>
    <scope>NUCLEOTIDE SEQUENCE [LARGE SCALE GENOMIC DNA]</scope>
    <source>
        <strain evidence="1">NCTC12965</strain>
    </source>
</reference>
<dbReference type="AlphaFoldDB" id="A0A4U9V2J0"/>
<protein>
    <submittedName>
        <fullName evidence="1">Membrane carboxypeptidase/penicillin-binding protein PbpC</fullName>
    </submittedName>
</protein>
<organism evidence="1">
    <name type="scientific">Serratia fonticola</name>
    <dbReference type="NCBI Taxonomy" id="47917"/>
    <lineage>
        <taxon>Bacteria</taxon>
        <taxon>Pseudomonadati</taxon>
        <taxon>Pseudomonadota</taxon>
        <taxon>Gammaproteobacteria</taxon>
        <taxon>Enterobacterales</taxon>
        <taxon>Yersiniaceae</taxon>
        <taxon>Serratia</taxon>
    </lineage>
</organism>
<keyword evidence="1" id="KW-0645">Protease</keyword>
<accession>A0A4U9V2J0</accession>
<gene>
    <name evidence="1" type="ORF">NCTC12965_04394</name>
</gene>
<keyword evidence="1" id="KW-0121">Carboxypeptidase</keyword>